<gene>
    <name evidence="1" type="ORF">OP10G_4049</name>
</gene>
<protein>
    <submittedName>
        <fullName evidence="1">Uncharacterized protein</fullName>
    </submittedName>
</protein>
<sequence>MLFAVQCLLIGCGGLEPCGGADSGTSNATYVGDYNGAFTITSVGAPGKNLTFDLSVDILGKVSGTVTEASTARSAAVSGTVIDWSHPCGTDATVLEANFQFTGEGNRTLSGTHRRGKPLTDPLSSSYRLLGPDNAQFLGNGNLVLTKK</sequence>
<accession>A0A068NVL3</accession>
<dbReference type="HOGENOM" id="CLU_1756101_0_0_0"/>
<proteinExistence type="predicted"/>
<dbReference type="KEGG" id="fgi:OP10G_4049"/>
<dbReference type="EMBL" id="CP007139">
    <property type="protein sequence ID" value="AIE87417.1"/>
    <property type="molecule type" value="Genomic_DNA"/>
</dbReference>
<reference evidence="1 2" key="1">
    <citation type="journal article" date="2014" name="PLoS ONE">
        <title>The first complete genome sequence of the class fimbriimonadia in the phylum armatimonadetes.</title>
        <authorList>
            <person name="Hu Z.Y."/>
            <person name="Wang Y.Z."/>
            <person name="Im W.T."/>
            <person name="Wang S.Y."/>
            <person name="Zhao G.P."/>
            <person name="Zheng H.J."/>
            <person name="Quan Z.X."/>
        </authorList>
    </citation>
    <scope>NUCLEOTIDE SEQUENCE [LARGE SCALE GENOMIC DNA]</scope>
    <source>
        <strain evidence="1">Gsoil 348</strain>
    </source>
</reference>
<organism evidence="1 2">
    <name type="scientific">Fimbriimonas ginsengisoli Gsoil 348</name>
    <dbReference type="NCBI Taxonomy" id="661478"/>
    <lineage>
        <taxon>Bacteria</taxon>
        <taxon>Bacillati</taxon>
        <taxon>Armatimonadota</taxon>
        <taxon>Fimbriimonadia</taxon>
        <taxon>Fimbriimonadales</taxon>
        <taxon>Fimbriimonadaceae</taxon>
        <taxon>Fimbriimonas</taxon>
    </lineage>
</organism>
<evidence type="ECO:0000313" key="1">
    <source>
        <dbReference type="EMBL" id="AIE87417.1"/>
    </source>
</evidence>
<dbReference type="STRING" id="661478.OP10G_4049"/>
<dbReference type="Proteomes" id="UP000027982">
    <property type="component" value="Chromosome"/>
</dbReference>
<keyword evidence="2" id="KW-1185">Reference proteome</keyword>
<name>A0A068NVL3_FIMGI</name>
<evidence type="ECO:0000313" key="2">
    <source>
        <dbReference type="Proteomes" id="UP000027982"/>
    </source>
</evidence>
<dbReference type="AlphaFoldDB" id="A0A068NVL3"/>